<dbReference type="FunFam" id="3.30.1490.20:FF:000020">
    <property type="entry name" value="Protein lysine acetyltransferase"/>
    <property type="match status" value="1"/>
</dbReference>
<dbReference type="Proteomes" id="UP000636264">
    <property type="component" value="Unassembled WGS sequence"/>
</dbReference>
<dbReference type="Pfam" id="PF13380">
    <property type="entry name" value="CoA_binding_2"/>
    <property type="match status" value="1"/>
</dbReference>
<dbReference type="Gene3D" id="3.40.50.720">
    <property type="entry name" value="NAD(P)-binding Rossmann-like Domain"/>
    <property type="match status" value="1"/>
</dbReference>
<dbReference type="Pfam" id="PF13607">
    <property type="entry name" value="Succ_CoA_lig"/>
    <property type="match status" value="1"/>
</dbReference>
<dbReference type="InterPro" id="IPR013815">
    <property type="entry name" value="ATP_grasp_subdomain_1"/>
</dbReference>
<keyword evidence="6" id="KW-1185">Reference proteome</keyword>
<accession>A0A916W4M2</accession>
<keyword evidence="1" id="KW-0816">Tricarboxylic acid cycle</keyword>
<dbReference type="PANTHER" id="PTHR42793:SF4">
    <property type="entry name" value="BLL6376 PROTEIN"/>
    <property type="match status" value="1"/>
</dbReference>
<dbReference type="SUPFAM" id="SSF52210">
    <property type="entry name" value="Succinyl-CoA synthetase domains"/>
    <property type="match status" value="2"/>
</dbReference>
<dbReference type="SUPFAM" id="SSF51735">
    <property type="entry name" value="NAD(P)-binding Rossmann-fold domains"/>
    <property type="match status" value="1"/>
</dbReference>
<comment type="similarity">
    <text evidence="2">In the N-terminal section; belongs to the acetate CoA ligase alpha subunit family.</text>
</comment>
<evidence type="ECO:0000259" key="4">
    <source>
        <dbReference type="PROSITE" id="PS50975"/>
    </source>
</evidence>
<keyword evidence="3" id="KW-0547">Nucleotide-binding</keyword>
<keyword evidence="3" id="KW-0067">ATP-binding</keyword>
<dbReference type="PANTHER" id="PTHR42793">
    <property type="entry name" value="COA BINDING DOMAIN CONTAINING PROTEIN"/>
    <property type="match status" value="1"/>
</dbReference>
<dbReference type="InterPro" id="IPR016102">
    <property type="entry name" value="Succinyl-CoA_synth-like"/>
</dbReference>
<dbReference type="AlphaFoldDB" id="A0A916W4M2"/>
<dbReference type="Gene3D" id="3.30.1490.20">
    <property type="entry name" value="ATP-grasp fold, A domain"/>
    <property type="match status" value="1"/>
</dbReference>
<dbReference type="InterPro" id="IPR032875">
    <property type="entry name" value="Succ_CoA_lig_flav_dom"/>
</dbReference>
<dbReference type="SMART" id="SM00881">
    <property type="entry name" value="CoA_binding"/>
    <property type="match status" value="1"/>
</dbReference>
<reference evidence="5" key="1">
    <citation type="journal article" date="2014" name="Int. J. Syst. Evol. Microbiol.">
        <title>Complete genome sequence of Corynebacterium casei LMG S-19264T (=DSM 44701T), isolated from a smear-ripened cheese.</title>
        <authorList>
            <consortium name="US DOE Joint Genome Institute (JGI-PGF)"/>
            <person name="Walter F."/>
            <person name="Albersmeier A."/>
            <person name="Kalinowski J."/>
            <person name="Ruckert C."/>
        </authorList>
    </citation>
    <scope>NUCLEOTIDE SEQUENCE</scope>
    <source>
        <strain evidence="5">CGMCC 1.15320</strain>
    </source>
</reference>
<comment type="caution">
    <text evidence="5">The sequence shown here is derived from an EMBL/GenBank/DDBJ whole genome shotgun (WGS) entry which is preliminary data.</text>
</comment>
<proteinExistence type="inferred from homology"/>
<dbReference type="RefSeq" id="WP_188721079.1">
    <property type="nucleotide sequence ID" value="NZ_BMIF01000006.1"/>
</dbReference>
<dbReference type="InterPro" id="IPR003781">
    <property type="entry name" value="CoA-bd"/>
</dbReference>
<evidence type="ECO:0000256" key="1">
    <source>
        <dbReference type="ARBA" id="ARBA00022532"/>
    </source>
</evidence>
<dbReference type="EMBL" id="BMIF01000006">
    <property type="protein sequence ID" value="GGA67391.1"/>
    <property type="molecule type" value="Genomic_DNA"/>
</dbReference>
<dbReference type="InterPro" id="IPR036291">
    <property type="entry name" value="NAD(P)-bd_dom_sf"/>
</dbReference>
<dbReference type="Gene3D" id="3.40.50.261">
    <property type="entry name" value="Succinyl-CoA synthetase domains"/>
    <property type="match status" value="2"/>
</dbReference>
<name>A0A916W4M2_9HYPH</name>
<dbReference type="GO" id="GO:0046872">
    <property type="term" value="F:metal ion binding"/>
    <property type="evidence" value="ECO:0007669"/>
    <property type="project" value="InterPro"/>
</dbReference>
<feature type="domain" description="ATP-grasp" evidence="4">
    <location>
        <begin position="491"/>
        <end position="527"/>
    </location>
</feature>
<evidence type="ECO:0000313" key="5">
    <source>
        <dbReference type="EMBL" id="GGA67391.1"/>
    </source>
</evidence>
<dbReference type="SUPFAM" id="SSF56059">
    <property type="entry name" value="Glutathione synthetase ATP-binding domain-like"/>
    <property type="match status" value="1"/>
</dbReference>
<dbReference type="PROSITE" id="PS50975">
    <property type="entry name" value="ATP_GRASP"/>
    <property type="match status" value="1"/>
</dbReference>
<evidence type="ECO:0000313" key="6">
    <source>
        <dbReference type="Proteomes" id="UP000636264"/>
    </source>
</evidence>
<evidence type="ECO:0000256" key="3">
    <source>
        <dbReference type="PROSITE-ProRule" id="PRU00409"/>
    </source>
</evidence>
<dbReference type="Pfam" id="PF13549">
    <property type="entry name" value="ATP-grasp_5"/>
    <property type="match status" value="1"/>
</dbReference>
<reference evidence="5" key="2">
    <citation type="submission" date="2020-09" db="EMBL/GenBank/DDBJ databases">
        <authorList>
            <person name="Sun Q."/>
            <person name="Zhou Y."/>
        </authorList>
    </citation>
    <scope>NUCLEOTIDE SEQUENCE</scope>
    <source>
        <strain evidence="5">CGMCC 1.15320</strain>
    </source>
</reference>
<dbReference type="GO" id="GO:0005524">
    <property type="term" value="F:ATP binding"/>
    <property type="evidence" value="ECO:0007669"/>
    <property type="project" value="UniProtKB-UniRule"/>
</dbReference>
<dbReference type="Gene3D" id="3.30.470.20">
    <property type="entry name" value="ATP-grasp fold, B domain"/>
    <property type="match status" value="1"/>
</dbReference>
<dbReference type="InterPro" id="IPR011761">
    <property type="entry name" value="ATP-grasp"/>
</dbReference>
<sequence length="701" mass="73785">MTTTTGSSGLDALFRPRTIAVIGASDDPRKIGGRPIRYMLEAKTTATLYPVNPTRSEIQGLQAWPSAESIPGGIDQAIIAVPASMAEKAVADACAAKASAIVMFTGGFAEAGEEGAEAQRRIVELVRKSGARLLGPNSIGAFNTADRTFSTFATAMDRGTPEAGRIGLVSQSGAVGSYLQNLLINRGMAISKFVATGNEADIDVAECIEWMAHDPETEVIALYLEGCRNGPALLRALRVARETKTPVVVFKAGKTDAGQTAAASHTGALAGSAKVFDTALRETGALPCETLFEMVEAIYACSLGRLPKDNTVCVISVSGGFGVMLTDAAVEHGLSMPPISAETLATIQQELPLAVGLNPIDTTAQTVSDRTMLARTVERILRDRSYGSVVLFMANAGRNPHDVQVLREPLKKLREDFADVQLALCVQTIPETRAELEQLGYLIFEDPTQAIKALAAASSISHSLRNPTPAASVMECAPLQLSHNPDEAQSKEILSSAGIEFAREIVAATADEAVAAAKEIGFPVVLKVLSAQIAHKSEVGGVALGLADEEAVREAFARVTGNAAKAVPDAEIRGVTVAQMVSGGTQTIIGGHIDPTFGPIVMFGLGGIYTEVLKDTVLRTAPVTHDDAIQMIRSIKTFSILDGARGQEKADLDAIARAIVQMSQFIATHADEVESAEINPFIALPKGGFGVDSLIHLSNQH</sequence>
<dbReference type="GO" id="GO:0006099">
    <property type="term" value="P:tricarboxylic acid cycle"/>
    <property type="evidence" value="ECO:0007669"/>
    <property type="project" value="UniProtKB-KW"/>
</dbReference>
<evidence type="ECO:0000256" key="2">
    <source>
        <dbReference type="ARBA" id="ARBA00060888"/>
    </source>
</evidence>
<organism evidence="5 6">
    <name type="scientific">Nitratireductor aestuarii</name>
    <dbReference type="NCBI Taxonomy" id="1735103"/>
    <lineage>
        <taxon>Bacteria</taxon>
        <taxon>Pseudomonadati</taxon>
        <taxon>Pseudomonadota</taxon>
        <taxon>Alphaproteobacteria</taxon>
        <taxon>Hyphomicrobiales</taxon>
        <taxon>Phyllobacteriaceae</taxon>
        <taxon>Nitratireductor</taxon>
    </lineage>
</organism>
<gene>
    <name evidence="5" type="ORF">GCM10011385_21610</name>
</gene>
<protein>
    <recommendedName>
        <fullName evidence="4">ATP-grasp domain-containing protein</fullName>
    </recommendedName>
</protein>